<dbReference type="AlphaFoldDB" id="A0AAD1W276"/>
<name>A0AAD1W276_PELCU</name>
<accession>A0AAD1W276</accession>
<dbReference type="EMBL" id="OW240915">
    <property type="protein sequence ID" value="CAH2283808.1"/>
    <property type="molecule type" value="Genomic_DNA"/>
</dbReference>
<evidence type="ECO:0000313" key="1">
    <source>
        <dbReference type="EMBL" id="CAH2283808.1"/>
    </source>
</evidence>
<organism evidence="1 2">
    <name type="scientific">Pelobates cultripes</name>
    <name type="common">Western spadefoot toad</name>
    <dbReference type="NCBI Taxonomy" id="61616"/>
    <lineage>
        <taxon>Eukaryota</taxon>
        <taxon>Metazoa</taxon>
        <taxon>Chordata</taxon>
        <taxon>Craniata</taxon>
        <taxon>Vertebrata</taxon>
        <taxon>Euteleostomi</taxon>
        <taxon>Amphibia</taxon>
        <taxon>Batrachia</taxon>
        <taxon>Anura</taxon>
        <taxon>Pelobatoidea</taxon>
        <taxon>Pelobatidae</taxon>
        <taxon>Pelobates</taxon>
    </lineage>
</organism>
<reference evidence="1" key="1">
    <citation type="submission" date="2022-03" db="EMBL/GenBank/DDBJ databases">
        <authorList>
            <person name="Alioto T."/>
            <person name="Alioto T."/>
            <person name="Gomez Garrido J."/>
        </authorList>
    </citation>
    <scope>NUCLEOTIDE SEQUENCE</scope>
</reference>
<dbReference type="Proteomes" id="UP001295444">
    <property type="component" value="Chromosome 04"/>
</dbReference>
<dbReference type="Gene3D" id="3.30.70.1820">
    <property type="entry name" value="L1 transposable element, RRM domain"/>
    <property type="match status" value="1"/>
</dbReference>
<sequence length="170" mass="19146">MFQADCALIQEDMHTLSGGIKSIKDEAATAHQTHLGAALLAQQLTQQPTVTGLEDTQRRRNLKIRGVSSDIGTEEVPQYVRRLLSSLLPTKQVKSMPIEGIYRVGRTRRLMTTPLRDVIVTFRSLADKRAVMSAVRDRQPLNFESFTLSFYEDLSRATLTWRASLCPITQ</sequence>
<evidence type="ECO:0000313" key="2">
    <source>
        <dbReference type="Proteomes" id="UP001295444"/>
    </source>
</evidence>
<dbReference type="InterPro" id="IPR004244">
    <property type="entry name" value="Transposase_22"/>
</dbReference>
<dbReference type="PANTHER" id="PTHR11505">
    <property type="entry name" value="L1 TRANSPOSABLE ELEMENT-RELATED"/>
    <property type="match status" value="1"/>
</dbReference>
<gene>
    <name evidence="1" type="ORF">PECUL_23A038360</name>
</gene>
<proteinExistence type="predicted"/>
<protein>
    <submittedName>
        <fullName evidence="1">Uncharacterized protein</fullName>
    </submittedName>
</protein>
<keyword evidence="2" id="KW-1185">Reference proteome</keyword>